<keyword evidence="8 9" id="KW-0472">Membrane</keyword>
<keyword evidence="4" id="KW-0597">Phosphoprotein</keyword>
<dbReference type="OrthoDB" id="9813151at2"/>
<evidence type="ECO:0000256" key="6">
    <source>
        <dbReference type="ARBA" id="ARBA00022777"/>
    </source>
</evidence>
<dbReference type="HOGENOM" id="CLU_000445_89_6_9"/>
<keyword evidence="9" id="KW-1133">Transmembrane helix</keyword>
<gene>
    <name evidence="11" type="ordered locus">Cphy_1621</name>
</gene>
<evidence type="ECO:0000259" key="10">
    <source>
        <dbReference type="PROSITE" id="PS50109"/>
    </source>
</evidence>
<dbReference type="AlphaFoldDB" id="A9KQT0"/>
<keyword evidence="5" id="KW-0808">Transferase</keyword>
<dbReference type="FunFam" id="3.30.565.10:FF:000006">
    <property type="entry name" value="Sensor histidine kinase WalK"/>
    <property type="match status" value="1"/>
</dbReference>
<dbReference type="InterPro" id="IPR004358">
    <property type="entry name" value="Sig_transdc_His_kin-like_C"/>
</dbReference>
<dbReference type="GO" id="GO:0004721">
    <property type="term" value="F:phosphoprotein phosphatase activity"/>
    <property type="evidence" value="ECO:0007669"/>
    <property type="project" value="TreeGrafter"/>
</dbReference>
<keyword evidence="7" id="KW-0902">Two-component regulatory system</keyword>
<dbReference type="Gene3D" id="3.30.565.10">
    <property type="entry name" value="Histidine kinase-like ATPase, C-terminal domain"/>
    <property type="match status" value="1"/>
</dbReference>
<dbReference type="InterPro" id="IPR036890">
    <property type="entry name" value="HATPase_C_sf"/>
</dbReference>
<evidence type="ECO:0000256" key="2">
    <source>
        <dbReference type="ARBA" id="ARBA00004370"/>
    </source>
</evidence>
<dbReference type="SUPFAM" id="SSF55874">
    <property type="entry name" value="ATPase domain of HSP90 chaperone/DNA topoisomerase II/histidine kinase"/>
    <property type="match status" value="1"/>
</dbReference>
<dbReference type="FunFam" id="1.10.287.130:FF:000001">
    <property type="entry name" value="Two-component sensor histidine kinase"/>
    <property type="match status" value="1"/>
</dbReference>
<dbReference type="Proteomes" id="UP000000370">
    <property type="component" value="Chromosome"/>
</dbReference>
<dbReference type="InterPro" id="IPR005467">
    <property type="entry name" value="His_kinase_dom"/>
</dbReference>
<feature type="transmembrane region" description="Helical" evidence="9">
    <location>
        <begin position="176"/>
        <end position="199"/>
    </location>
</feature>
<feature type="transmembrane region" description="Helical" evidence="9">
    <location>
        <begin position="12"/>
        <end position="31"/>
    </location>
</feature>
<dbReference type="InterPro" id="IPR003661">
    <property type="entry name" value="HisK_dim/P_dom"/>
</dbReference>
<keyword evidence="12" id="KW-1185">Reference proteome</keyword>
<dbReference type="SMART" id="SM00388">
    <property type="entry name" value="HisKA"/>
    <property type="match status" value="1"/>
</dbReference>
<evidence type="ECO:0000256" key="8">
    <source>
        <dbReference type="ARBA" id="ARBA00023136"/>
    </source>
</evidence>
<keyword evidence="9" id="KW-0812">Transmembrane</keyword>
<evidence type="ECO:0000256" key="5">
    <source>
        <dbReference type="ARBA" id="ARBA00022679"/>
    </source>
</evidence>
<sequence precursor="true">MFKKLRNRFIMLNMVIISVMMLAAFAVIYIMTYTNIQNENNAKLQKVSATYTVGKQAILPNTMFGGRIANGTIPTDYTLSFNIIIDSDGSPVSIHSFVDMPEKMYIKAAELALSTGKHAANISLDGKRWMFQINEIGNLAMRGFEDNGTGKVVQLINCSKISFLDITESQGILTNLYITFAVIGFLMLFVIFGISVFFARRSVAPVEIAYMKQKQFVTDASHELKTPIASIGANTDVLLANKQETIESQKKWVEYIKAETDRMGKLVGNLLYLAKTDNVEIGMDSLPFNISDTIRDTVLSMEAVVFEKGLMLTQSIEPNIIINGDSDKLVQVVKILFDNAIKYSNKNGSIDIVLEQTRHQVVFTIKNTGDGISSEHLPKIFDRFYRTDPSRAHDGSYGLGLSIAKAIIDNTGGKIYATSVEGESTTFMFTLNKNNS</sequence>
<dbReference type="GO" id="GO:0000155">
    <property type="term" value="F:phosphorelay sensor kinase activity"/>
    <property type="evidence" value="ECO:0007669"/>
    <property type="project" value="InterPro"/>
</dbReference>
<dbReference type="EC" id="2.7.13.3" evidence="3"/>
<evidence type="ECO:0000256" key="7">
    <source>
        <dbReference type="ARBA" id="ARBA00023012"/>
    </source>
</evidence>
<protein>
    <recommendedName>
        <fullName evidence="3">histidine kinase</fullName>
        <ecNumber evidence="3">2.7.13.3</ecNumber>
    </recommendedName>
</protein>
<evidence type="ECO:0000256" key="3">
    <source>
        <dbReference type="ARBA" id="ARBA00012438"/>
    </source>
</evidence>
<dbReference type="PRINTS" id="PR00344">
    <property type="entry name" value="BCTRLSENSOR"/>
</dbReference>
<name>A9KQT0_LACP7</name>
<dbReference type="RefSeq" id="WP_012199647.1">
    <property type="nucleotide sequence ID" value="NC_010001.1"/>
</dbReference>
<dbReference type="CDD" id="cd00082">
    <property type="entry name" value="HisKA"/>
    <property type="match status" value="1"/>
</dbReference>
<keyword evidence="6 11" id="KW-0418">Kinase</keyword>
<dbReference type="KEGG" id="cpy:Cphy_1621"/>
<dbReference type="SMART" id="SM00387">
    <property type="entry name" value="HATPase_c"/>
    <property type="match status" value="1"/>
</dbReference>
<dbReference type="GO" id="GO:0016036">
    <property type="term" value="P:cellular response to phosphate starvation"/>
    <property type="evidence" value="ECO:0007669"/>
    <property type="project" value="TreeGrafter"/>
</dbReference>
<dbReference type="STRING" id="357809.Cphy_1621"/>
<dbReference type="Gene3D" id="1.10.287.130">
    <property type="match status" value="1"/>
</dbReference>
<evidence type="ECO:0000256" key="9">
    <source>
        <dbReference type="SAM" id="Phobius"/>
    </source>
</evidence>
<dbReference type="InterPro" id="IPR050351">
    <property type="entry name" value="BphY/WalK/GraS-like"/>
</dbReference>
<accession>A9KQT0</accession>
<organism evidence="11 12">
    <name type="scientific">Lachnoclostridium phytofermentans (strain ATCC 700394 / DSM 18823 / ISDg)</name>
    <name type="common">Clostridium phytofermentans</name>
    <dbReference type="NCBI Taxonomy" id="357809"/>
    <lineage>
        <taxon>Bacteria</taxon>
        <taxon>Bacillati</taxon>
        <taxon>Bacillota</taxon>
        <taxon>Clostridia</taxon>
        <taxon>Lachnospirales</taxon>
        <taxon>Lachnospiraceae</taxon>
    </lineage>
</organism>
<dbReference type="SUPFAM" id="SSF47384">
    <property type="entry name" value="Homodimeric domain of signal transducing histidine kinase"/>
    <property type="match status" value="1"/>
</dbReference>
<comment type="catalytic activity">
    <reaction evidence="1">
        <text>ATP + protein L-histidine = ADP + protein N-phospho-L-histidine.</text>
        <dbReference type="EC" id="2.7.13.3"/>
    </reaction>
</comment>
<dbReference type="PANTHER" id="PTHR45453:SF1">
    <property type="entry name" value="PHOSPHATE REGULON SENSOR PROTEIN PHOR"/>
    <property type="match status" value="1"/>
</dbReference>
<feature type="domain" description="Histidine kinase" evidence="10">
    <location>
        <begin position="219"/>
        <end position="435"/>
    </location>
</feature>
<dbReference type="PROSITE" id="PS50109">
    <property type="entry name" value="HIS_KIN"/>
    <property type="match status" value="1"/>
</dbReference>
<dbReference type="PANTHER" id="PTHR45453">
    <property type="entry name" value="PHOSPHATE REGULON SENSOR PROTEIN PHOR"/>
    <property type="match status" value="1"/>
</dbReference>
<proteinExistence type="predicted"/>
<comment type="subcellular location">
    <subcellularLocation>
        <location evidence="2">Membrane</location>
    </subcellularLocation>
</comment>
<evidence type="ECO:0000256" key="1">
    <source>
        <dbReference type="ARBA" id="ARBA00000085"/>
    </source>
</evidence>
<dbReference type="Pfam" id="PF00512">
    <property type="entry name" value="HisKA"/>
    <property type="match status" value="1"/>
</dbReference>
<dbReference type="EMBL" id="CP000885">
    <property type="protein sequence ID" value="ABX41993.1"/>
    <property type="molecule type" value="Genomic_DNA"/>
</dbReference>
<dbReference type="GO" id="GO:0005886">
    <property type="term" value="C:plasma membrane"/>
    <property type="evidence" value="ECO:0007669"/>
    <property type="project" value="TreeGrafter"/>
</dbReference>
<evidence type="ECO:0000313" key="11">
    <source>
        <dbReference type="EMBL" id="ABX41993.1"/>
    </source>
</evidence>
<dbReference type="eggNOG" id="COG5002">
    <property type="taxonomic scope" value="Bacteria"/>
</dbReference>
<dbReference type="InterPro" id="IPR036097">
    <property type="entry name" value="HisK_dim/P_sf"/>
</dbReference>
<evidence type="ECO:0000313" key="12">
    <source>
        <dbReference type="Proteomes" id="UP000000370"/>
    </source>
</evidence>
<dbReference type="InterPro" id="IPR003594">
    <property type="entry name" value="HATPase_dom"/>
</dbReference>
<reference evidence="12" key="1">
    <citation type="submission" date="2007-11" db="EMBL/GenBank/DDBJ databases">
        <title>Complete genome sequence of Clostridium phytofermentans ISDg.</title>
        <authorList>
            <person name="Leschine S.B."/>
            <person name="Warnick T.A."/>
            <person name="Blanchard J.L."/>
            <person name="Schnell D.J."/>
            <person name="Petit E.L."/>
            <person name="LaTouf W.G."/>
            <person name="Copeland A."/>
            <person name="Lucas S."/>
            <person name="Lapidus A."/>
            <person name="Barry K."/>
            <person name="Glavina del Rio T."/>
            <person name="Dalin E."/>
            <person name="Tice H."/>
            <person name="Pitluck S."/>
            <person name="Kiss H."/>
            <person name="Brettin T."/>
            <person name="Bruce D."/>
            <person name="Detter J.C."/>
            <person name="Han C."/>
            <person name="Kuske C."/>
            <person name="Schmutz J."/>
            <person name="Larimer F."/>
            <person name="Land M."/>
            <person name="Hauser L."/>
            <person name="Kyrpides N."/>
            <person name="Kim E.A."/>
            <person name="Richardson P."/>
        </authorList>
    </citation>
    <scope>NUCLEOTIDE SEQUENCE [LARGE SCALE GENOMIC DNA]</scope>
    <source>
        <strain evidence="12">ATCC 700394 / DSM 18823 / ISDg</strain>
    </source>
</reference>
<dbReference type="Pfam" id="PF02518">
    <property type="entry name" value="HATPase_c"/>
    <property type="match status" value="1"/>
</dbReference>
<evidence type="ECO:0000256" key="4">
    <source>
        <dbReference type="ARBA" id="ARBA00022553"/>
    </source>
</evidence>